<keyword evidence="1" id="KW-0732">Signal</keyword>
<evidence type="ECO:0000313" key="4">
    <source>
        <dbReference type="Proteomes" id="UP001303046"/>
    </source>
</evidence>
<feature type="domain" description="Carboxylesterase type B" evidence="2">
    <location>
        <begin position="18"/>
        <end position="529"/>
    </location>
</feature>
<dbReference type="Proteomes" id="UP001303046">
    <property type="component" value="Unassembled WGS sequence"/>
</dbReference>
<dbReference type="PANTHER" id="PTHR44590:SF4">
    <property type="entry name" value="CARBOXYLIC ESTER HYDROLASE"/>
    <property type="match status" value="1"/>
</dbReference>
<sequence length="556" mass="62689">MILLLVLVSSALLPSFAQILELKIGKVLGFDHKTKKGDYAEVFLNIPYASAPVGDLRFEKPTPPKSWRDIRDGRTFGASCHPIVKEAIIPPEHPDEDCLTLNILRPKKEASYPGFPILFWVHGGGYEVGSASMYGYKGFADIYTANDIIVVTIQYRLGVYGFFSTGDSRIPGNLGLFDIAEALKFVHANAENIGGDPSRITVWGHSAGSAAVGQLMLSPVTRDYIPRSIEMSGSPWAAWALGTAVANNSLELAQVLGCGIEVKSCLKQKTVEEIYEGIKQVVSRFIKWGAVIDDEFLQHPDVMVADAPPKVSIVGLASKEAALFSVMGIAPYLHRLGVSSTDFPKWNRDKLINELKKFVHLANVGTHEEDLINEIVAYYVDRGEEQHYEFYLDRYTEFLSDLLFNVPGVDSILARRNTGWDLYAYFFNHYNDAIWDKNFPMKMKGSPHASEFLYTKDVSFFSEFEFNDEERVVADVFRQSFIEFVKIGAPSNDHEVWLEVGDGDNLRYLEISPNPQMRQGFYNESVSFWHRMRKYGFDMTRLMPTADSAKRMKEEL</sequence>
<evidence type="ECO:0000259" key="2">
    <source>
        <dbReference type="Pfam" id="PF00135"/>
    </source>
</evidence>
<dbReference type="Gene3D" id="3.40.50.1820">
    <property type="entry name" value="alpha/beta hydrolase"/>
    <property type="match status" value="1"/>
</dbReference>
<gene>
    <name evidence="3" type="primary">Necator_chrV.g20428</name>
    <name evidence="3" type="ORF">RB195_015635</name>
</gene>
<dbReference type="Pfam" id="PF00135">
    <property type="entry name" value="COesterase"/>
    <property type="match status" value="1"/>
</dbReference>
<proteinExistence type="predicted"/>
<reference evidence="3 4" key="1">
    <citation type="submission" date="2023-08" db="EMBL/GenBank/DDBJ databases">
        <title>A Necator americanus chromosomal reference genome.</title>
        <authorList>
            <person name="Ilik V."/>
            <person name="Petrzelkova K.J."/>
            <person name="Pardy F."/>
            <person name="Fuh T."/>
            <person name="Niatou-Singa F.S."/>
            <person name="Gouil Q."/>
            <person name="Baker L."/>
            <person name="Ritchie M.E."/>
            <person name="Jex A.R."/>
            <person name="Gazzola D."/>
            <person name="Li H."/>
            <person name="Toshio Fujiwara R."/>
            <person name="Zhan B."/>
            <person name="Aroian R.V."/>
            <person name="Pafco B."/>
            <person name="Schwarz E.M."/>
        </authorList>
    </citation>
    <scope>NUCLEOTIDE SEQUENCE [LARGE SCALE GENOMIC DNA]</scope>
    <source>
        <strain evidence="3 4">Aroian</strain>
        <tissue evidence="3">Whole animal</tissue>
    </source>
</reference>
<feature type="chain" id="PRO_5047484427" description="Carboxylesterase type B domain-containing protein" evidence="1">
    <location>
        <begin position="18"/>
        <end position="556"/>
    </location>
</feature>
<dbReference type="InterPro" id="IPR019819">
    <property type="entry name" value="Carboxylesterase_B_CS"/>
</dbReference>
<keyword evidence="4" id="KW-1185">Reference proteome</keyword>
<evidence type="ECO:0000313" key="3">
    <source>
        <dbReference type="EMBL" id="KAK6757932.1"/>
    </source>
</evidence>
<protein>
    <recommendedName>
        <fullName evidence="2">Carboxylesterase type B domain-containing protein</fullName>
    </recommendedName>
</protein>
<organism evidence="3 4">
    <name type="scientific">Necator americanus</name>
    <name type="common">Human hookworm</name>
    <dbReference type="NCBI Taxonomy" id="51031"/>
    <lineage>
        <taxon>Eukaryota</taxon>
        <taxon>Metazoa</taxon>
        <taxon>Ecdysozoa</taxon>
        <taxon>Nematoda</taxon>
        <taxon>Chromadorea</taxon>
        <taxon>Rhabditida</taxon>
        <taxon>Rhabditina</taxon>
        <taxon>Rhabditomorpha</taxon>
        <taxon>Strongyloidea</taxon>
        <taxon>Ancylostomatidae</taxon>
        <taxon>Bunostominae</taxon>
        <taxon>Necator</taxon>
    </lineage>
</organism>
<dbReference type="InterPro" id="IPR029058">
    <property type="entry name" value="AB_hydrolase_fold"/>
</dbReference>
<evidence type="ECO:0000256" key="1">
    <source>
        <dbReference type="SAM" id="SignalP"/>
    </source>
</evidence>
<comment type="caution">
    <text evidence="3">The sequence shown here is derived from an EMBL/GenBank/DDBJ whole genome shotgun (WGS) entry which is preliminary data.</text>
</comment>
<dbReference type="InterPro" id="IPR002018">
    <property type="entry name" value="CarbesteraseB"/>
</dbReference>
<name>A0ABR1E5G5_NECAM</name>
<feature type="signal peptide" evidence="1">
    <location>
        <begin position="1"/>
        <end position="17"/>
    </location>
</feature>
<accession>A0ABR1E5G5</accession>
<dbReference type="SUPFAM" id="SSF53474">
    <property type="entry name" value="alpha/beta-Hydrolases"/>
    <property type="match status" value="1"/>
</dbReference>
<dbReference type="EMBL" id="JAVFWL010000005">
    <property type="protein sequence ID" value="KAK6757932.1"/>
    <property type="molecule type" value="Genomic_DNA"/>
</dbReference>
<dbReference type="PANTHER" id="PTHR44590">
    <property type="entry name" value="CARBOXYLIC ESTER HYDROLASE-RELATED"/>
    <property type="match status" value="1"/>
</dbReference>
<dbReference type="PROSITE" id="PS00941">
    <property type="entry name" value="CARBOXYLESTERASE_B_2"/>
    <property type="match status" value="1"/>
</dbReference>